<gene>
    <name evidence="3" type="ORF">AM1BK_27750</name>
</gene>
<dbReference type="Gene3D" id="1.10.10.2520">
    <property type="entry name" value="Cell wall hydrolase SleB, domain 1"/>
    <property type="match status" value="1"/>
</dbReference>
<dbReference type="PROSITE" id="PS51782">
    <property type="entry name" value="LYSM"/>
    <property type="match status" value="1"/>
</dbReference>
<evidence type="ECO:0000256" key="1">
    <source>
        <dbReference type="SAM" id="SignalP"/>
    </source>
</evidence>
<dbReference type="SUPFAM" id="SSF54106">
    <property type="entry name" value="LysM domain"/>
    <property type="match status" value="1"/>
</dbReference>
<protein>
    <recommendedName>
        <fullName evidence="2">LysM domain-containing protein</fullName>
    </recommendedName>
</protein>
<dbReference type="EMBL" id="BNDS01000011">
    <property type="protein sequence ID" value="GHH99232.1"/>
    <property type="molecule type" value="Genomic_DNA"/>
</dbReference>
<dbReference type="CDD" id="cd00118">
    <property type="entry name" value="LysM"/>
    <property type="match status" value="1"/>
</dbReference>
<dbReference type="Pfam" id="PF07486">
    <property type="entry name" value="Hydrolase_2"/>
    <property type="match status" value="1"/>
</dbReference>
<proteinExistence type="predicted"/>
<feature type="chain" id="PRO_5047205223" description="LysM domain-containing protein" evidence="1">
    <location>
        <begin position="23"/>
        <end position="202"/>
    </location>
</feature>
<evidence type="ECO:0000313" key="3">
    <source>
        <dbReference type="EMBL" id="GHH99232.1"/>
    </source>
</evidence>
<dbReference type="InterPro" id="IPR036779">
    <property type="entry name" value="LysM_dom_sf"/>
</dbReference>
<dbReference type="Gene3D" id="3.10.350.10">
    <property type="entry name" value="LysM domain"/>
    <property type="match status" value="1"/>
</dbReference>
<feature type="signal peptide" evidence="1">
    <location>
        <begin position="1"/>
        <end position="22"/>
    </location>
</feature>
<comment type="caution">
    <text evidence="3">The sequence shown here is derived from an EMBL/GenBank/DDBJ whole genome shotgun (WGS) entry which is preliminary data.</text>
</comment>
<accession>A0ABQ3N6L0</accession>
<dbReference type="RefSeq" id="WP_191273807.1">
    <property type="nucleotide sequence ID" value="NZ_BNDS01000011.1"/>
</dbReference>
<dbReference type="Pfam" id="PF01476">
    <property type="entry name" value="LysM"/>
    <property type="match status" value="1"/>
</dbReference>
<organism evidence="3 4">
    <name type="scientific">Neobacillus kokaensis</name>
    <dbReference type="NCBI Taxonomy" id="2759023"/>
    <lineage>
        <taxon>Bacteria</taxon>
        <taxon>Bacillati</taxon>
        <taxon>Bacillota</taxon>
        <taxon>Bacilli</taxon>
        <taxon>Bacillales</taxon>
        <taxon>Bacillaceae</taxon>
        <taxon>Neobacillus</taxon>
    </lineage>
</organism>
<sequence>MKKIILALTLVISILFASPAFAYTVKTGDTMTKIAKENNLTLEDLAKMNPQIKDLDLIYAGQTIHTMEREGEKAKPKVKMAAGYSASELDLLARLVRAEAEMEPYRGKIAVACVVLNRVESSMFPDTIKEVIYQKRQFQPVQNGQINKPANKDSIKAVQEALKEKRHIAGDSLFFYNPVIATSRWLDTRATTLVIGRHVFKK</sequence>
<dbReference type="InterPro" id="IPR018392">
    <property type="entry name" value="LysM"/>
</dbReference>
<dbReference type="Proteomes" id="UP000637074">
    <property type="component" value="Unassembled WGS sequence"/>
</dbReference>
<name>A0ABQ3N6L0_9BACI</name>
<reference evidence="3 4" key="1">
    <citation type="journal article" date="2022" name="Int. J. Syst. Evol. Microbiol.">
        <title>Neobacillus kokaensis sp. nov., isolated from soil.</title>
        <authorList>
            <person name="Yuki K."/>
            <person name="Matsubara H."/>
            <person name="Yamaguchi S."/>
        </authorList>
    </citation>
    <scope>NUCLEOTIDE SEQUENCE [LARGE SCALE GENOMIC DNA]</scope>
    <source>
        <strain evidence="3 4">LOB 377</strain>
    </source>
</reference>
<evidence type="ECO:0000313" key="4">
    <source>
        <dbReference type="Proteomes" id="UP000637074"/>
    </source>
</evidence>
<dbReference type="SMART" id="SM00257">
    <property type="entry name" value="LysM"/>
    <property type="match status" value="1"/>
</dbReference>
<feature type="domain" description="LysM" evidence="2">
    <location>
        <begin position="21"/>
        <end position="66"/>
    </location>
</feature>
<dbReference type="InterPro" id="IPR011105">
    <property type="entry name" value="Cell_wall_hydrolase_SleB"/>
</dbReference>
<dbReference type="Gene3D" id="6.20.240.60">
    <property type="match status" value="1"/>
</dbReference>
<keyword evidence="1" id="KW-0732">Signal</keyword>
<evidence type="ECO:0000259" key="2">
    <source>
        <dbReference type="PROSITE" id="PS51782"/>
    </source>
</evidence>
<keyword evidence="4" id="KW-1185">Reference proteome</keyword>
<dbReference type="InterPro" id="IPR042047">
    <property type="entry name" value="SleB_dom1"/>
</dbReference>